<proteinExistence type="predicted"/>
<dbReference type="SMART" id="SM00866">
    <property type="entry name" value="UTRA"/>
    <property type="match status" value="1"/>
</dbReference>
<keyword evidence="2" id="KW-0238">DNA-binding</keyword>
<keyword evidence="3" id="KW-0804">Transcription</keyword>
<dbReference type="PRINTS" id="PR00035">
    <property type="entry name" value="HTHGNTR"/>
</dbReference>
<keyword evidence="6" id="KW-1185">Reference proteome</keyword>
<dbReference type="InterPro" id="IPR050679">
    <property type="entry name" value="Bact_HTH_transcr_reg"/>
</dbReference>
<dbReference type="SUPFAM" id="SSF46785">
    <property type="entry name" value="Winged helix' DNA-binding domain"/>
    <property type="match status" value="1"/>
</dbReference>
<evidence type="ECO:0000313" key="6">
    <source>
        <dbReference type="Proteomes" id="UP001596175"/>
    </source>
</evidence>
<name>A0ABV9ZK40_9PSEU</name>
<dbReference type="Pfam" id="PF00392">
    <property type="entry name" value="GntR"/>
    <property type="match status" value="1"/>
</dbReference>
<dbReference type="PANTHER" id="PTHR44846">
    <property type="entry name" value="MANNOSYL-D-GLYCERATE TRANSPORT/METABOLISM SYSTEM REPRESSOR MNGR-RELATED"/>
    <property type="match status" value="1"/>
</dbReference>
<dbReference type="CDD" id="cd07377">
    <property type="entry name" value="WHTH_GntR"/>
    <property type="match status" value="1"/>
</dbReference>
<feature type="domain" description="HTH gntR-type" evidence="4">
    <location>
        <begin position="21"/>
        <end position="89"/>
    </location>
</feature>
<reference evidence="6" key="1">
    <citation type="journal article" date="2019" name="Int. J. Syst. Evol. Microbiol.">
        <title>The Global Catalogue of Microorganisms (GCM) 10K type strain sequencing project: providing services to taxonomists for standard genome sequencing and annotation.</title>
        <authorList>
            <consortium name="The Broad Institute Genomics Platform"/>
            <consortium name="The Broad Institute Genome Sequencing Center for Infectious Disease"/>
            <person name="Wu L."/>
            <person name="Ma J."/>
        </authorList>
    </citation>
    <scope>NUCLEOTIDE SEQUENCE [LARGE SCALE GENOMIC DNA]</scope>
    <source>
        <strain evidence="6">XZYJ18</strain>
    </source>
</reference>
<comment type="caution">
    <text evidence="5">The sequence shown here is derived from an EMBL/GenBank/DDBJ whole genome shotgun (WGS) entry which is preliminary data.</text>
</comment>
<protein>
    <submittedName>
        <fullName evidence="5">GntR family transcriptional regulator</fullName>
    </submittedName>
</protein>
<evidence type="ECO:0000259" key="4">
    <source>
        <dbReference type="PROSITE" id="PS50949"/>
    </source>
</evidence>
<dbReference type="Pfam" id="PF07702">
    <property type="entry name" value="UTRA"/>
    <property type="match status" value="1"/>
</dbReference>
<dbReference type="Proteomes" id="UP001596175">
    <property type="component" value="Unassembled WGS sequence"/>
</dbReference>
<sequence>MARWSGKIPAGAGALDRTSFVPLYYQLQELLKQHIESGTWRPGDVLPSEPELARHFGVSRVVVRQALAILEDDRQIRRVRGRGTFVAPPKRSSRAGGLSRQLGSPEAAEGGVLILDVGVPVVERSIRERLDAADGEDVLRVTSLLTLDETALAIAYSFFRRADAAWLEERLHVGRHLPEGLSLADHGVVLGRSQMSIETSQCGQFEADRFGVPHRTPVFLVLCTEYRTTATGDRPFEVARVEYRGDVVQLRLDTGTDRGSGLEAVVGR</sequence>
<evidence type="ECO:0000313" key="5">
    <source>
        <dbReference type="EMBL" id="MFC5141001.1"/>
    </source>
</evidence>
<dbReference type="EMBL" id="JBHSKG010000013">
    <property type="protein sequence ID" value="MFC5141001.1"/>
    <property type="molecule type" value="Genomic_DNA"/>
</dbReference>
<dbReference type="InterPro" id="IPR000524">
    <property type="entry name" value="Tscrpt_reg_HTH_GntR"/>
</dbReference>
<dbReference type="SMART" id="SM00345">
    <property type="entry name" value="HTH_GNTR"/>
    <property type="match status" value="1"/>
</dbReference>
<evidence type="ECO:0000256" key="2">
    <source>
        <dbReference type="ARBA" id="ARBA00023125"/>
    </source>
</evidence>
<dbReference type="SUPFAM" id="SSF64288">
    <property type="entry name" value="Chorismate lyase-like"/>
    <property type="match status" value="1"/>
</dbReference>
<dbReference type="Gene3D" id="3.40.1410.10">
    <property type="entry name" value="Chorismate lyase-like"/>
    <property type="match status" value="1"/>
</dbReference>
<accession>A0ABV9ZK40</accession>
<dbReference type="RefSeq" id="WP_378023158.1">
    <property type="nucleotide sequence ID" value="NZ_JBHSKG010000013.1"/>
</dbReference>
<dbReference type="InterPro" id="IPR036390">
    <property type="entry name" value="WH_DNA-bd_sf"/>
</dbReference>
<dbReference type="PANTHER" id="PTHR44846:SF1">
    <property type="entry name" value="MANNOSYL-D-GLYCERATE TRANSPORT_METABOLISM SYSTEM REPRESSOR MNGR-RELATED"/>
    <property type="match status" value="1"/>
</dbReference>
<gene>
    <name evidence="5" type="ORF">ACFPK1_22385</name>
</gene>
<dbReference type="InterPro" id="IPR028978">
    <property type="entry name" value="Chorismate_lyase_/UTRA_dom_sf"/>
</dbReference>
<dbReference type="Gene3D" id="1.10.10.10">
    <property type="entry name" value="Winged helix-like DNA-binding domain superfamily/Winged helix DNA-binding domain"/>
    <property type="match status" value="1"/>
</dbReference>
<organism evidence="5 6">
    <name type="scientific">Actinomycetospora rhizophila</name>
    <dbReference type="NCBI Taxonomy" id="1416876"/>
    <lineage>
        <taxon>Bacteria</taxon>
        <taxon>Bacillati</taxon>
        <taxon>Actinomycetota</taxon>
        <taxon>Actinomycetes</taxon>
        <taxon>Pseudonocardiales</taxon>
        <taxon>Pseudonocardiaceae</taxon>
        <taxon>Actinomycetospora</taxon>
    </lineage>
</organism>
<evidence type="ECO:0000256" key="3">
    <source>
        <dbReference type="ARBA" id="ARBA00023163"/>
    </source>
</evidence>
<dbReference type="PROSITE" id="PS50949">
    <property type="entry name" value="HTH_GNTR"/>
    <property type="match status" value="1"/>
</dbReference>
<dbReference type="InterPro" id="IPR036388">
    <property type="entry name" value="WH-like_DNA-bd_sf"/>
</dbReference>
<keyword evidence="1" id="KW-0805">Transcription regulation</keyword>
<dbReference type="InterPro" id="IPR011663">
    <property type="entry name" value="UTRA"/>
</dbReference>
<evidence type="ECO:0000256" key="1">
    <source>
        <dbReference type="ARBA" id="ARBA00023015"/>
    </source>
</evidence>